<accession>A0A380BP36</accession>
<gene>
    <name evidence="1" type="ORF">NCTC4822_01445</name>
</gene>
<dbReference type="AlphaFoldDB" id="A0A380BP36"/>
<sequence>MERLNVMNEIDTIMDTYCMDCLLKKALAKDKGKRAAHRFCIKECTVGEQIRLLGEEMNKRSH</sequence>
<name>A0A380BP36_SPOPA</name>
<evidence type="ECO:0000313" key="2">
    <source>
        <dbReference type="Proteomes" id="UP000254519"/>
    </source>
</evidence>
<keyword evidence="2" id="KW-1185">Reference proteome</keyword>
<dbReference type="EMBL" id="UGYZ01000002">
    <property type="protein sequence ID" value="SUJ03540.1"/>
    <property type="molecule type" value="Genomic_DNA"/>
</dbReference>
<dbReference type="Pfam" id="PF10782">
    <property type="entry name" value="zf-C2HCIx2C"/>
    <property type="match status" value="1"/>
</dbReference>
<evidence type="ECO:0000313" key="1">
    <source>
        <dbReference type="EMBL" id="SUJ03540.1"/>
    </source>
</evidence>
<dbReference type="InterPro" id="IPR019718">
    <property type="entry name" value="DUF2602"/>
</dbReference>
<dbReference type="Proteomes" id="UP000254519">
    <property type="component" value="Unassembled WGS sequence"/>
</dbReference>
<protein>
    <submittedName>
        <fullName evidence="1">Protein of uncharacterized function (DUF2602)</fullName>
    </submittedName>
</protein>
<proteinExistence type="predicted"/>
<organism evidence="1 2">
    <name type="scientific">Sporosarcina pasteurii</name>
    <name type="common">Bacillus pasteurii</name>
    <dbReference type="NCBI Taxonomy" id="1474"/>
    <lineage>
        <taxon>Bacteria</taxon>
        <taxon>Bacillati</taxon>
        <taxon>Bacillota</taxon>
        <taxon>Bacilli</taxon>
        <taxon>Bacillales</taxon>
        <taxon>Caryophanaceae</taxon>
        <taxon>Sporosarcina</taxon>
    </lineage>
</organism>
<dbReference type="RefSeq" id="WP_115360828.1">
    <property type="nucleotide sequence ID" value="NZ_CP038012.1"/>
</dbReference>
<reference evidence="1 2" key="1">
    <citation type="submission" date="2018-06" db="EMBL/GenBank/DDBJ databases">
        <authorList>
            <consortium name="Pathogen Informatics"/>
            <person name="Doyle S."/>
        </authorList>
    </citation>
    <scope>NUCLEOTIDE SEQUENCE [LARGE SCALE GENOMIC DNA]</scope>
    <source>
        <strain evidence="2">ATCC 11859 / DSM 33 / NCIB 8841 / NCTC 4822</strain>
    </source>
</reference>